<feature type="domain" description="AB hydrolase-1" evidence="1">
    <location>
        <begin position="11"/>
        <end position="235"/>
    </location>
</feature>
<name>A0A0F0LMQ2_9MICO</name>
<evidence type="ECO:0000259" key="1">
    <source>
        <dbReference type="Pfam" id="PF12697"/>
    </source>
</evidence>
<reference evidence="2 3" key="1">
    <citation type="submission" date="2015-02" db="EMBL/GenBank/DDBJ databases">
        <title>Draft genome sequences of ten Microbacterium spp. with emphasis on heavy metal contaminated environments.</title>
        <authorList>
            <person name="Corretto E."/>
        </authorList>
    </citation>
    <scope>NUCLEOTIDE SEQUENCE [LARGE SCALE GENOMIC DNA]</scope>
    <source>
        <strain evidence="2 3">BEL4b</strain>
    </source>
</reference>
<sequence length="248" mass="26725">MTNDTATDIAFVLAPGHWLGAWAWDEVAAHLHDRGHRAFPVTLSGLDPDDVQRTERTLADQVETLRAAVRTARAEASTVALVVHSGAGYPSSVLLDQDPTVVDRIIYVDSGPTSDGSAFDAAVAPEVQEVALPPFDQLAASLDGLSAQALERLRRRAVPMPARVMREQVRLRNDARRDVPTTIIACSFPAALVLQLAQDGDPMMAEVAHLRELELVDLPTGHWPMWSRPEDLAAAIAAAVEVSPAPRA</sequence>
<dbReference type="Pfam" id="PF12697">
    <property type="entry name" value="Abhydrolase_6"/>
    <property type="match status" value="1"/>
</dbReference>
<evidence type="ECO:0000313" key="2">
    <source>
        <dbReference type="EMBL" id="KJL32806.1"/>
    </source>
</evidence>
<dbReference type="InterPro" id="IPR000073">
    <property type="entry name" value="AB_hydrolase_1"/>
</dbReference>
<dbReference type="SUPFAM" id="SSF53474">
    <property type="entry name" value="alpha/beta-Hydrolases"/>
    <property type="match status" value="1"/>
</dbReference>
<organism evidence="2 3">
    <name type="scientific">Microbacterium oxydans</name>
    <dbReference type="NCBI Taxonomy" id="82380"/>
    <lineage>
        <taxon>Bacteria</taxon>
        <taxon>Bacillati</taxon>
        <taxon>Actinomycetota</taxon>
        <taxon>Actinomycetes</taxon>
        <taxon>Micrococcales</taxon>
        <taxon>Microbacteriaceae</taxon>
        <taxon>Microbacterium</taxon>
    </lineage>
</organism>
<comment type="caution">
    <text evidence="2">The sequence shown here is derived from an EMBL/GenBank/DDBJ whole genome shotgun (WGS) entry which is preliminary data.</text>
</comment>
<accession>A0A0F0LMQ2</accession>
<dbReference type="OrthoDB" id="9773549at2"/>
<dbReference type="Proteomes" id="UP000033640">
    <property type="component" value="Unassembled WGS sequence"/>
</dbReference>
<dbReference type="AlphaFoldDB" id="A0A0F0LMQ2"/>
<dbReference type="PANTHER" id="PTHR37017:SF13">
    <property type="entry name" value="AB HYDROLASE-1 DOMAIN-CONTAINING PROTEIN"/>
    <property type="match status" value="1"/>
</dbReference>
<dbReference type="Gene3D" id="3.40.50.1820">
    <property type="entry name" value="alpha/beta hydrolase"/>
    <property type="match status" value="1"/>
</dbReference>
<gene>
    <name evidence="2" type="ORF">RS83_00178</name>
</gene>
<dbReference type="InterPro" id="IPR029058">
    <property type="entry name" value="AB_hydrolase_fold"/>
</dbReference>
<evidence type="ECO:0000313" key="3">
    <source>
        <dbReference type="Proteomes" id="UP000033640"/>
    </source>
</evidence>
<protein>
    <submittedName>
        <fullName evidence="2">Alpha/beta hydrolase family protein</fullName>
    </submittedName>
</protein>
<keyword evidence="2" id="KW-0378">Hydrolase</keyword>
<dbReference type="RefSeq" id="WP_045277624.1">
    <property type="nucleotide sequence ID" value="NZ_JYIW01000013.1"/>
</dbReference>
<dbReference type="GO" id="GO:0016787">
    <property type="term" value="F:hydrolase activity"/>
    <property type="evidence" value="ECO:0007669"/>
    <property type="project" value="UniProtKB-KW"/>
</dbReference>
<dbReference type="InterPro" id="IPR052897">
    <property type="entry name" value="Sec-Metab_Biosynth_Hydrolase"/>
</dbReference>
<dbReference type="PANTHER" id="PTHR37017">
    <property type="entry name" value="AB HYDROLASE-1 DOMAIN-CONTAINING PROTEIN-RELATED"/>
    <property type="match status" value="1"/>
</dbReference>
<proteinExistence type="predicted"/>
<dbReference type="PATRIC" id="fig|82380.11.peg.187"/>
<dbReference type="EMBL" id="JYIW01000013">
    <property type="protein sequence ID" value="KJL32806.1"/>
    <property type="molecule type" value="Genomic_DNA"/>
</dbReference>